<evidence type="ECO:0000313" key="2">
    <source>
        <dbReference type="Proteomes" id="UP001057279"/>
    </source>
</evidence>
<dbReference type="Proteomes" id="UP001057279">
    <property type="component" value="Chromosome X"/>
</dbReference>
<organism evidence="1 2">
    <name type="scientific">Ovis ammon polii x Ovis aries</name>
    <dbReference type="NCBI Taxonomy" id="2918886"/>
    <lineage>
        <taxon>Eukaryota</taxon>
        <taxon>Metazoa</taxon>
        <taxon>Chordata</taxon>
        <taxon>Craniata</taxon>
        <taxon>Vertebrata</taxon>
        <taxon>Euteleostomi</taxon>
        <taxon>Mammalia</taxon>
        <taxon>Eutheria</taxon>
        <taxon>Laurasiatheria</taxon>
        <taxon>Artiodactyla</taxon>
        <taxon>Ruminantia</taxon>
        <taxon>Pecora</taxon>
        <taxon>Bovidae</taxon>
        <taxon>Caprinae</taxon>
        <taxon>Ovis</taxon>
    </lineage>
</organism>
<evidence type="ECO:0000313" key="1">
    <source>
        <dbReference type="EMBL" id="KAI4554265.1"/>
    </source>
</evidence>
<protein>
    <submittedName>
        <fullName evidence="1">Uncharacterized protein</fullName>
    </submittedName>
</protein>
<sequence length="686" mass="77945">MREQLKGHETQTTCWDHPKMTELYQSLADLNNVRFSAYRTAMKLRRLQKALCLDLLSLSAACDALDQHNLKQNDQPMDILQIINCLTTIYDRLEQEHNNLVNVPLCVDMCLNWLLNVYDTGRTGRIRVLSFKTGIISLCKAHLEDKYRYLFKQVASSTGFCDQRRLGLLLHDSIQIPRQLGEVASFGGSNIEPSVRSCFQFPNRVMAVSQTAMCQRARVDVEGTFAESGCEKWASLYRFGSLFDASLEMTYASFTFLSSLLALSGLLSLQANNKPEIEAALFLDWMRLEPQSMVWLPVLHRVAAAETAKHQAKCNICKECPIIGFRYRSLKHFNYDICQSCFFSGRVAKGHKMHYPMVEYCTPTTSGEDVRDFAKVLKNKFRTKRYFAKHPRMGYLPVQTVLEGDNMETPVTLINFWPVDSAPASSPQLSHDDTHSRIEHYASRLAEMENSSGSYLNDSISPNESIDDEHLLIQHYCQSLNQDSPLSQPRSPAQILISLESEERGELERILADLEEENRNLQAEYDRLKEQHEHKGLSPLPSPPEMMPTSPQSPRDAELIAEAKLLRQHKGRLEARMQILEDHNKQLESQLHRLRQLLEQPQAEAKVNGTTVSSPSTSLQRSDSSQPMLLRVVGSQTSESMGEEDLLSPPQDSSTGLEEVMEQLNNSFPSSRGKCQDSEVTQTYRK</sequence>
<comment type="caution">
    <text evidence="1">The sequence shown here is derived from an EMBL/GenBank/DDBJ whole genome shotgun (WGS) entry which is preliminary data.</text>
</comment>
<accession>A0ACB9U029</accession>
<keyword evidence="2" id="KW-1185">Reference proteome</keyword>
<gene>
    <name evidence="1" type="ORF">MJG53_019564</name>
</gene>
<proteinExistence type="predicted"/>
<name>A0ACB9U029_9CETA</name>
<dbReference type="EMBL" id="CM043025">
    <property type="protein sequence ID" value="KAI4554265.1"/>
    <property type="molecule type" value="Genomic_DNA"/>
</dbReference>
<reference evidence="1" key="1">
    <citation type="submission" date="2022-03" db="EMBL/GenBank/DDBJ databases">
        <title>Genomic analyses of argali, domestic sheep and their hybrids provide insights into chromosomal evolution, heterosis and genetic basis of agronomic traits.</title>
        <authorList>
            <person name="Li M."/>
        </authorList>
    </citation>
    <scope>NUCLEOTIDE SEQUENCE</scope>
    <source>
        <strain evidence="1">F1 hybrid</strain>
    </source>
</reference>